<dbReference type="EMBL" id="QKXF01000173">
    <property type="protein sequence ID" value="RQM15040.1"/>
    <property type="molecule type" value="Genomic_DNA"/>
</dbReference>
<reference evidence="1 2" key="1">
    <citation type="submission" date="2018-06" db="EMBL/GenBank/DDBJ databases">
        <title>Comparative genomics of downy mildews reveals potential adaptations to biotrophy.</title>
        <authorList>
            <person name="Fletcher K."/>
            <person name="Klosterman S.J."/>
            <person name="Derevnina L."/>
            <person name="Martin F."/>
            <person name="Koike S."/>
            <person name="Reyes Chin-Wo S."/>
            <person name="Mou B."/>
            <person name="Michelmore R."/>
        </authorList>
    </citation>
    <scope>NUCLEOTIDE SEQUENCE [LARGE SCALE GENOMIC DNA]</scope>
    <source>
        <strain evidence="1 2">R13</strain>
    </source>
</reference>
<dbReference type="Proteomes" id="UP000286097">
    <property type="component" value="Unassembled WGS sequence"/>
</dbReference>
<gene>
    <name evidence="1" type="ORF">DD237_004978</name>
</gene>
<protein>
    <submittedName>
        <fullName evidence="1">Uncharacterized protein</fullName>
    </submittedName>
</protein>
<comment type="caution">
    <text evidence="1">The sequence shown here is derived from an EMBL/GenBank/DDBJ whole genome shotgun (WGS) entry which is preliminary data.</text>
</comment>
<sequence>MQCKKALELDPNDREVVSTYIKALSAGRQLPTIQGKVSRSRADVFPYLNGSASVTDNDPSLRRMGSAREDQQIKTYLATARNFPMAVPVMT</sequence>
<dbReference type="VEuPathDB" id="FungiDB:DD237_004978"/>
<dbReference type="AlphaFoldDB" id="A0A425CDE3"/>
<accession>A0A425CDE3</accession>
<evidence type="ECO:0000313" key="2">
    <source>
        <dbReference type="Proteomes" id="UP000286097"/>
    </source>
</evidence>
<organism evidence="1 2">
    <name type="scientific">Peronospora effusa</name>
    <dbReference type="NCBI Taxonomy" id="542832"/>
    <lineage>
        <taxon>Eukaryota</taxon>
        <taxon>Sar</taxon>
        <taxon>Stramenopiles</taxon>
        <taxon>Oomycota</taxon>
        <taxon>Peronosporomycetes</taxon>
        <taxon>Peronosporales</taxon>
        <taxon>Peronosporaceae</taxon>
        <taxon>Peronospora</taxon>
    </lineage>
</organism>
<proteinExistence type="predicted"/>
<name>A0A425CDE3_9STRA</name>
<evidence type="ECO:0000313" key="1">
    <source>
        <dbReference type="EMBL" id="RQM15040.1"/>
    </source>
</evidence>